<reference evidence="2 3" key="1">
    <citation type="submission" date="2016-10" db="EMBL/GenBank/DDBJ databases">
        <title>Draft genome sequence of Coniochaeta ligniaria NRRL30616, a lignocellulolytic fungus for bioabatement of inhibitors in plant biomass hydrolysates.</title>
        <authorList>
            <consortium name="DOE Joint Genome Institute"/>
            <person name="Jimenez D.J."/>
            <person name="Hector R.E."/>
            <person name="Riley R."/>
            <person name="Sun H."/>
            <person name="Grigoriev I.V."/>
            <person name="Van Elsas J.D."/>
            <person name="Nichols N.N."/>
        </authorList>
    </citation>
    <scope>NUCLEOTIDE SEQUENCE [LARGE SCALE GENOMIC DNA]</scope>
    <source>
        <strain evidence="2 3">NRRL 30616</strain>
    </source>
</reference>
<keyword evidence="3" id="KW-1185">Reference proteome</keyword>
<proteinExistence type="predicted"/>
<sequence length="111" mass="11990">MQLFYLVTLFPLAALATLNGHCSGSAATGVWKDNGICIKTSTCDQYHGEYKSGACPNDPNDVKCCVIGYAPNAETNPCGKYSVCDWTANTCSGYRVDDKCPGLNNFKCCHF</sequence>
<feature type="signal peptide" evidence="1">
    <location>
        <begin position="1"/>
        <end position="16"/>
    </location>
</feature>
<accession>A0A1J7IGV6</accession>
<dbReference type="InParanoid" id="A0A1J7IGV6"/>
<dbReference type="Proteomes" id="UP000182658">
    <property type="component" value="Unassembled WGS sequence"/>
</dbReference>
<evidence type="ECO:0000313" key="2">
    <source>
        <dbReference type="EMBL" id="OIW26694.1"/>
    </source>
</evidence>
<evidence type="ECO:0008006" key="4">
    <source>
        <dbReference type="Google" id="ProtNLM"/>
    </source>
</evidence>
<gene>
    <name evidence="2" type="ORF">CONLIGDRAFT_646844</name>
</gene>
<dbReference type="STRING" id="1408157.A0A1J7IGV6"/>
<evidence type="ECO:0000256" key="1">
    <source>
        <dbReference type="SAM" id="SignalP"/>
    </source>
</evidence>
<feature type="chain" id="PRO_5012068897" description="Secreted protein" evidence="1">
    <location>
        <begin position="17"/>
        <end position="111"/>
    </location>
</feature>
<dbReference type="AlphaFoldDB" id="A0A1J7IGV6"/>
<organism evidence="2 3">
    <name type="scientific">Coniochaeta ligniaria NRRL 30616</name>
    <dbReference type="NCBI Taxonomy" id="1408157"/>
    <lineage>
        <taxon>Eukaryota</taxon>
        <taxon>Fungi</taxon>
        <taxon>Dikarya</taxon>
        <taxon>Ascomycota</taxon>
        <taxon>Pezizomycotina</taxon>
        <taxon>Sordariomycetes</taxon>
        <taxon>Sordariomycetidae</taxon>
        <taxon>Coniochaetales</taxon>
        <taxon>Coniochaetaceae</taxon>
        <taxon>Coniochaeta</taxon>
    </lineage>
</organism>
<name>A0A1J7IGV6_9PEZI</name>
<evidence type="ECO:0000313" key="3">
    <source>
        <dbReference type="Proteomes" id="UP000182658"/>
    </source>
</evidence>
<dbReference type="OrthoDB" id="2251794at2759"/>
<protein>
    <recommendedName>
        <fullName evidence="4">Secreted protein</fullName>
    </recommendedName>
</protein>
<dbReference type="EMBL" id="KV875100">
    <property type="protein sequence ID" value="OIW26694.1"/>
    <property type="molecule type" value="Genomic_DNA"/>
</dbReference>
<keyword evidence="1" id="KW-0732">Signal</keyword>